<dbReference type="EMBL" id="CZBL01000018">
    <property type="protein sequence ID" value="CUQ48546.1"/>
    <property type="molecule type" value="Genomic_DNA"/>
</dbReference>
<dbReference type="Proteomes" id="UP000095657">
    <property type="component" value="Unassembled WGS sequence"/>
</dbReference>
<accession>A0A174WSH1</accession>
<evidence type="ECO:0000313" key="3">
    <source>
        <dbReference type="Proteomes" id="UP000095657"/>
    </source>
</evidence>
<evidence type="ECO:0000313" key="2">
    <source>
        <dbReference type="EMBL" id="CUQ48546.1"/>
    </source>
</evidence>
<organism evidence="2 4">
    <name type="scientific">Bacteroides caccae</name>
    <dbReference type="NCBI Taxonomy" id="47678"/>
    <lineage>
        <taxon>Bacteria</taxon>
        <taxon>Pseudomonadati</taxon>
        <taxon>Bacteroidota</taxon>
        <taxon>Bacteroidia</taxon>
        <taxon>Bacteroidales</taxon>
        <taxon>Bacteroidaceae</taxon>
        <taxon>Bacteroides</taxon>
    </lineage>
</organism>
<evidence type="ECO:0000313" key="1">
    <source>
        <dbReference type="EMBL" id="CUP78783.1"/>
    </source>
</evidence>
<dbReference type="STRING" id="47678.ERS852494_03085"/>
<evidence type="ECO:0000313" key="4">
    <source>
        <dbReference type="Proteomes" id="UP000095725"/>
    </source>
</evidence>
<proteinExistence type="predicted"/>
<dbReference type="Proteomes" id="UP000095725">
    <property type="component" value="Unassembled WGS sequence"/>
</dbReference>
<reference evidence="3 4" key="1">
    <citation type="submission" date="2015-09" db="EMBL/GenBank/DDBJ databases">
        <authorList>
            <consortium name="Pathogen Informatics"/>
        </authorList>
    </citation>
    <scope>NUCLEOTIDE SEQUENCE [LARGE SCALE GENOMIC DNA]</scope>
    <source>
        <strain evidence="1 3">2789STDY5834880</strain>
        <strain evidence="2 4">2789STDY5834946</strain>
    </source>
</reference>
<name>A0A174WSH1_9BACE</name>
<sequence length="35" mass="3944">MEYTTTNYESLSSKLNVVCNPVLILLADELLIVPF</sequence>
<dbReference type="AlphaFoldDB" id="A0A174WSH1"/>
<protein>
    <submittedName>
        <fullName evidence="2">Uncharacterized protein</fullName>
    </submittedName>
</protein>
<dbReference type="EMBL" id="CZAI01000007">
    <property type="protein sequence ID" value="CUP78783.1"/>
    <property type="molecule type" value="Genomic_DNA"/>
</dbReference>
<gene>
    <name evidence="1" type="ORF">ERS852494_03085</name>
    <name evidence="2" type="ORF">ERS852558_03726</name>
</gene>